<sequence>MVTAHYFFDPMCGWCYGATPLAETLASASNVNMILHAGGMITRQKMHRDFRAMAQEFDKKIASQTGQIFSVDYHNRLTSNNTIMLDSYITAQGVYVMEKFCSKGFDMLKAIQQAHYQFALDVSDYNVLATIASKLGVEESRWSRLMRSQTKQIDDDIHQEQQLMNLWGVRGFPTFIIEKDGNLTSLPHENYYKDLVKWKELVEQL</sequence>
<dbReference type="PANTHER" id="PTHR13887:SF51">
    <property type="entry name" value="DSBA FAMILY PROTEIN"/>
    <property type="match status" value="1"/>
</dbReference>
<accession>A0ABY3MYD6</accession>
<dbReference type="SUPFAM" id="SSF52833">
    <property type="entry name" value="Thioredoxin-like"/>
    <property type="match status" value="1"/>
</dbReference>
<dbReference type="PANTHER" id="PTHR13887">
    <property type="entry name" value="GLUTATHIONE S-TRANSFERASE KAPPA"/>
    <property type="match status" value="1"/>
</dbReference>
<evidence type="ECO:0000313" key="3">
    <source>
        <dbReference type="Proteomes" id="UP000815846"/>
    </source>
</evidence>
<dbReference type="InterPro" id="IPR036249">
    <property type="entry name" value="Thioredoxin-like_sf"/>
</dbReference>
<dbReference type="Pfam" id="PF01323">
    <property type="entry name" value="DSBA"/>
    <property type="match status" value="1"/>
</dbReference>
<proteinExistence type="predicted"/>
<gene>
    <name evidence="2" type="ORF">CWS31_006485</name>
</gene>
<dbReference type="Gene3D" id="3.40.30.10">
    <property type="entry name" value="Glutaredoxin"/>
    <property type="match status" value="1"/>
</dbReference>
<keyword evidence="3" id="KW-1185">Reference proteome</keyword>
<comment type="caution">
    <text evidence="2">The sequence shown here is derived from an EMBL/GenBank/DDBJ whole genome shotgun (WGS) entry which is preliminary data.</text>
</comment>
<reference evidence="2 3" key="1">
    <citation type="submission" date="2019-08" db="EMBL/GenBank/DDBJ databases">
        <title>Microbe sample from Colwellia echini.</title>
        <authorList>
            <person name="Christiansen L."/>
            <person name="Pathiraja D."/>
            <person name="Schultz-Johansen M."/>
            <person name="Choi I.-G."/>
            <person name="Stougaard P."/>
        </authorList>
    </citation>
    <scope>NUCLEOTIDE SEQUENCE [LARGE SCALE GENOMIC DNA]</scope>
    <source>
        <strain evidence="2 3">A3</strain>
    </source>
</reference>
<evidence type="ECO:0000313" key="2">
    <source>
        <dbReference type="EMBL" id="TYK66240.1"/>
    </source>
</evidence>
<dbReference type="Proteomes" id="UP000815846">
    <property type="component" value="Unassembled WGS sequence"/>
</dbReference>
<name>A0ABY3MYD6_9GAMM</name>
<dbReference type="InterPro" id="IPR001853">
    <property type="entry name" value="DSBA-like_thioredoxin_dom"/>
</dbReference>
<protein>
    <submittedName>
        <fullName evidence="2">DsbA family protein</fullName>
    </submittedName>
</protein>
<dbReference type="EMBL" id="PJAI02000005">
    <property type="protein sequence ID" value="TYK66240.1"/>
    <property type="molecule type" value="Genomic_DNA"/>
</dbReference>
<dbReference type="CDD" id="cd03025">
    <property type="entry name" value="DsbA_FrnE_like"/>
    <property type="match status" value="1"/>
</dbReference>
<organism evidence="2 3">
    <name type="scientific">Colwellia echini</name>
    <dbReference type="NCBI Taxonomy" id="1982103"/>
    <lineage>
        <taxon>Bacteria</taxon>
        <taxon>Pseudomonadati</taxon>
        <taxon>Pseudomonadota</taxon>
        <taxon>Gammaproteobacteria</taxon>
        <taxon>Alteromonadales</taxon>
        <taxon>Colwelliaceae</taxon>
        <taxon>Colwellia</taxon>
    </lineage>
</organism>
<evidence type="ECO:0000259" key="1">
    <source>
        <dbReference type="Pfam" id="PF01323"/>
    </source>
</evidence>
<feature type="domain" description="DSBA-like thioredoxin" evidence="1">
    <location>
        <begin position="6"/>
        <end position="179"/>
    </location>
</feature>
<dbReference type="RefSeq" id="WP_148747697.1">
    <property type="nucleotide sequence ID" value="NZ_PJAI02000005.1"/>
</dbReference>